<accession>A0A7G8T9Q9</accession>
<dbReference type="InterPro" id="IPR046335">
    <property type="entry name" value="LacI/GalR-like_sensor"/>
</dbReference>
<sequence length="346" mass="38719">MTLKNLAQLAGVSISTVSRVVNKNDSSVASKEVRDRIWDLARQTGYVPNRSAQNLKLGNRPPQTEAGRHIACIFARTPNGKSDPFFSQIFRSIEYECMKNRYEMTGVYTALNLRSTVQSLSDIRYDGIVVLGRYSRSLMNQIKRCSKSIVYTGLNPICDPYDQIICDGYETAKAAVRYLHTLGHTCIGYLGEKSDEIRYRGYYDAIQELRLPLRREHIVEAEQTMQGGYLGGKRILTAVHSSSEFVATRPTAIFCANDSTAMGVMKAFHEEGVRVPKEISIISIDNTEICQFTSPMLTAIHIPKDELGKIAAKILIDRMEGGHSLPMKIEIPFTLVTRESCASPLH</sequence>
<organism evidence="5 6">
    <name type="scientific">Caproicibacter fermentans</name>
    <dbReference type="NCBI Taxonomy" id="2576756"/>
    <lineage>
        <taxon>Bacteria</taxon>
        <taxon>Bacillati</taxon>
        <taxon>Bacillota</taxon>
        <taxon>Clostridia</taxon>
        <taxon>Eubacteriales</taxon>
        <taxon>Acutalibacteraceae</taxon>
        <taxon>Caproicibacter</taxon>
    </lineage>
</organism>
<dbReference type="Gene3D" id="3.40.50.2300">
    <property type="match status" value="2"/>
</dbReference>
<dbReference type="PRINTS" id="PR00036">
    <property type="entry name" value="HTHLACI"/>
</dbReference>
<dbReference type="PANTHER" id="PTHR30146">
    <property type="entry name" value="LACI-RELATED TRANSCRIPTIONAL REPRESSOR"/>
    <property type="match status" value="1"/>
</dbReference>
<evidence type="ECO:0000259" key="4">
    <source>
        <dbReference type="PROSITE" id="PS50932"/>
    </source>
</evidence>
<dbReference type="EMBL" id="CP060286">
    <property type="protein sequence ID" value="QNK40350.1"/>
    <property type="molecule type" value="Genomic_DNA"/>
</dbReference>
<keyword evidence="3" id="KW-0804">Transcription</keyword>
<dbReference type="InterPro" id="IPR010982">
    <property type="entry name" value="Lambda_DNA-bd_dom_sf"/>
</dbReference>
<dbReference type="CDD" id="cd01392">
    <property type="entry name" value="HTH_LacI"/>
    <property type="match status" value="1"/>
</dbReference>
<dbReference type="PANTHER" id="PTHR30146:SF149">
    <property type="entry name" value="HTH-TYPE TRANSCRIPTIONAL REGULATOR EBGR"/>
    <property type="match status" value="1"/>
</dbReference>
<dbReference type="RefSeq" id="WP_187035577.1">
    <property type="nucleotide sequence ID" value="NZ_CP060286.1"/>
</dbReference>
<evidence type="ECO:0000256" key="1">
    <source>
        <dbReference type="ARBA" id="ARBA00023015"/>
    </source>
</evidence>
<dbReference type="GO" id="GO:0000976">
    <property type="term" value="F:transcription cis-regulatory region binding"/>
    <property type="evidence" value="ECO:0007669"/>
    <property type="project" value="TreeGrafter"/>
</dbReference>
<dbReference type="SMART" id="SM00354">
    <property type="entry name" value="HTH_LACI"/>
    <property type="match status" value="1"/>
</dbReference>
<dbReference type="InterPro" id="IPR028082">
    <property type="entry name" value="Peripla_BP_I"/>
</dbReference>
<dbReference type="Proteomes" id="UP000515909">
    <property type="component" value="Chromosome"/>
</dbReference>
<dbReference type="Pfam" id="PF13377">
    <property type="entry name" value="Peripla_BP_3"/>
    <property type="match status" value="1"/>
</dbReference>
<keyword evidence="1" id="KW-0805">Transcription regulation</keyword>
<dbReference type="SUPFAM" id="SSF47413">
    <property type="entry name" value="lambda repressor-like DNA-binding domains"/>
    <property type="match status" value="1"/>
</dbReference>
<evidence type="ECO:0000256" key="3">
    <source>
        <dbReference type="ARBA" id="ARBA00023163"/>
    </source>
</evidence>
<evidence type="ECO:0000313" key="6">
    <source>
        <dbReference type="Proteomes" id="UP000515909"/>
    </source>
</evidence>
<keyword evidence="2 5" id="KW-0238">DNA-binding</keyword>
<dbReference type="PROSITE" id="PS50932">
    <property type="entry name" value="HTH_LACI_2"/>
    <property type="match status" value="1"/>
</dbReference>
<dbReference type="Pfam" id="PF00356">
    <property type="entry name" value="LacI"/>
    <property type="match status" value="1"/>
</dbReference>
<dbReference type="AlphaFoldDB" id="A0A7G8T9Q9"/>
<dbReference type="CDD" id="cd01544">
    <property type="entry name" value="PBP1_GalR"/>
    <property type="match status" value="1"/>
</dbReference>
<dbReference type="Gene3D" id="1.10.260.40">
    <property type="entry name" value="lambda repressor-like DNA-binding domains"/>
    <property type="match status" value="1"/>
</dbReference>
<reference evidence="5 6" key="1">
    <citation type="submission" date="2020-08" db="EMBL/GenBank/DDBJ databases">
        <title>The isolate Caproiciproducens sp. 7D4C2 produces n-caproate at mildly acidic conditions from hexoses: genome and rBOX comparison with related strains and chain-elongating bacteria.</title>
        <authorList>
            <person name="Esquivel-Elizondo S."/>
            <person name="Bagci C."/>
            <person name="Temovska M."/>
            <person name="Jeon B.S."/>
            <person name="Bessarab I."/>
            <person name="Williams R.B.H."/>
            <person name="Huson D.H."/>
            <person name="Angenent L.T."/>
        </authorList>
    </citation>
    <scope>NUCLEOTIDE SEQUENCE [LARGE SCALE GENOMIC DNA]</scope>
    <source>
        <strain evidence="5 6">7D4C2</strain>
    </source>
</reference>
<dbReference type="InterPro" id="IPR000843">
    <property type="entry name" value="HTH_LacI"/>
</dbReference>
<dbReference type="GO" id="GO:0003700">
    <property type="term" value="F:DNA-binding transcription factor activity"/>
    <property type="evidence" value="ECO:0007669"/>
    <property type="project" value="TreeGrafter"/>
</dbReference>
<gene>
    <name evidence="5" type="ORF">HCR03_17060</name>
</gene>
<name>A0A7G8T9Q9_9FIRM</name>
<dbReference type="KEGG" id="cfem:HCR03_17060"/>
<feature type="domain" description="HTH lacI-type" evidence="4">
    <location>
        <begin position="1"/>
        <end position="57"/>
    </location>
</feature>
<protein>
    <submittedName>
        <fullName evidence="5">LacI family DNA-binding transcriptional regulator</fullName>
    </submittedName>
</protein>
<evidence type="ECO:0000313" key="5">
    <source>
        <dbReference type="EMBL" id="QNK40350.1"/>
    </source>
</evidence>
<evidence type="ECO:0000256" key="2">
    <source>
        <dbReference type="ARBA" id="ARBA00023125"/>
    </source>
</evidence>
<dbReference type="SUPFAM" id="SSF53822">
    <property type="entry name" value="Periplasmic binding protein-like I"/>
    <property type="match status" value="1"/>
</dbReference>
<proteinExistence type="predicted"/>